<dbReference type="InterPro" id="IPR012349">
    <property type="entry name" value="Split_barrel_FMN-bd"/>
</dbReference>
<dbReference type="SUPFAM" id="SSF50475">
    <property type="entry name" value="FMN-binding split barrel"/>
    <property type="match status" value="1"/>
</dbReference>
<keyword evidence="2" id="KW-1185">Reference proteome</keyword>
<dbReference type="Gene3D" id="2.30.110.10">
    <property type="entry name" value="Electron Transport, Fmn-binding Protein, Chain A"/>
    <property type="match status" value="1"/>
</dbReference>
<dbReference type="RefSeq" id="WP_268924561.1">
    <property type="nucleotide sequence ID" value="NZ_JAPTGB010000006.1"/>
</dbReference>
<sequence length="151" mass="16703">MRRKASQLSDGDARDILQNGIWGTLATADSDGQPYSVPMNYALLGNTLYLHSAMEGHKIDNLRENPLVSFSVVATAEVLPERFDMAYRSAVLFGTARIVNEEKEKQTALEALMEKYSPAFHDKAMEYISRNTGRTTVIAVEISCLTAKTGQ</sequence>
<dbReference type="Pfam" id="PF12900">
    <property type="entry name" value="Pyridox_ox_2"/>
    <property type="match status" value="1"/>
</dbReference>
<name>A0ABT4IF45_9EURY</name>
<dbReference type="InterPro" id="IPR024747">
    <property type="entry name" value="Pyridox_Oxase-rel"/>
</dbReference>
<dbReference type="EMBL" id="JAPTGB010000006">
    <property type="protein sequence ID" value="MCZ0860345.1"/>
    <property type="molecule type" value="Genomic_DNA"/>
</dbReference>
<dbReference type="PANTHER" id="PTHR34071:SF2">
    <property type="entry name" value="FLAVIN-NUCLEOTIDE-BINDING PROTEIN"/>
    <property type="match status" value="1"/>
</dbReference>
<dbReference type="PANTHER" id="PTHR34071">
    <property type="entry name" value="5-NITROIMIDAZOLE ANTIBIOTICS RESISTANCE PROTEIN, NIMA-FAMILY-RELATED PROTEIN-RELATED"/>
    <property type="match status" value="1"/>
</dbReference>
<evidence type="ECO:0000313" key="2">
    <source>
        <dbReference type="Proteomes" id="UP001141422"/>
    </source>
</evidence>
<gene>
    <name evidence="1" type="ORF">O0S10_03755</name>
</gene>
<protein>
    <submittedName>
        <fullName evidence="1">Pyridoxamine 5'-phosphate oxidase family protein</fullName>
    </submittedName>
</protein>
<proteinExistence type="predicted"/>
<organism evidence="1 2">
    <name type="scientific">Methanocorpusculum petauri</name>
    <dbReference type="NCBI Taxonomy" id="3002863"/>
    <lineage>
        <taxon>Archaea</taxon>
        <taxon>Methanobacteriati</taxon>
        <taxon>Methanobacteriota</taxon>
        <taxon>Stenosarchaea group</taxon>
        <taxon>Methanomicrobia</taxon>
        <taxon>Methanomicrobiales</taxon>
        <taxon>Methanocorpusculaceae</taxon>
        <taxon>Methanocorpusculum</taxon>
    </lineage>
</organism>
<evidence type="ECO:0000313" key="1">
    <source>
        <dbReference type="EMBL" id="MCZ0860345.1"/>
    </source>
</evidence>
<comment type="caution">
    <text evidence="1">The sequence shown here is derived from an EMBL/GenBank/DDBJ whole genome shotgun (WGS) entry which is preliminary data.</text>
</comment>
<dbReference type="Proteomes" id="UP001141422">
    <property type="component" value="Unassembled WGS sequence"/>
</dbReference>
<reference evidence="1" key="1">
    <citation type="submission" date="2022-12" db="EMBL/GenBank/DDBJ databases">
        <title>Isolation and characterisation of novel Methanocorpusculum spp. from native Australian herbivores indicates the genus is ancestrally host-associated.</title>
        <authorList>
            <person name="Volmer J.G."/>
            <person name="Soo R.M."/>
            <person name="Evans P.N."/>
            <person name="Hoedt E.C."/>
            <person name="Astorga Alsina A.L."/>
            <person name="Woodcroft B.J."/>
            <person name="Tyson G.W."/>
            <person name="Hugenholtz P."/>
            <person name="Morrison M."/>
        </authorList>
    </citation>
    <scope>NUCLEOTIDE SEQUENCE</scope>
    <source>
        <strain evidence="1">MG</strain>
    </source>
</reference>
<accession>A0ABT4IF45</accession>